<dbReference type="AlphaFoldDB" id="Q6SF63"/>
<evidence type="ECO:0000313" key="1">
    <source>
        <dbReference type="EMBL" id="AAR38359.1"/>
    </source>
</evidence>
<accession>Q6SF63</accession>
<gene>
    <name evidence="1" type="ORF">MBMO_EBAC080-L028H02.21</name>
</gene>
<dbReference type="GO" id="GO:0005886">
    <property type="term" value="C:plasma membrane"/>
    <property type="evidence" value="ECO:0007669"/>
    <property type="project" value="TreeGrafter"/>
</dbReference>
<dbReference type="GO" id="GO:0006270">
    <property type="term" value="P:DNA replication initiation"/>
    <property type="evidence" value="ECO:0007669"/>
    <property type="project" value="TreeGrafter"/>
</dbReference>
<reference evidence="1" key="1">
    <citation type="submission" date="2003-11" db="EMBL/GenBank/DDBJ databases">
        <authorList>
            <person name="Heidelberg J.F."/>
            <person name="Eisen J.A."/>
            <person name="Nelson W.C."/>
            <person name="DeLong E.F."/>
        </authorList>
    </citation>
    <scope>NUCLEOTIDE SEQUENCE</scope>
</reference>
<dbReference type="InterPro" id="IPR027417">
    <property type="entry name" value="P-loop_NTPase"/>
</dbReference>
<dbReference type="SUPFAM" id="SSF52540">
    <property type="entry name" value="P-loop containing nucleoside triphosphate hydrolases"/>
    <property type="match status" value="1"/>
</dbReference>
<dbReference type="PANTHER" id="PTHR30050:SF5">
    <property type="entry name" value="DNAA REGULATORY INACTIVATOR HDA"/>
    <property type="match status" value="1"/>
</dbReference>
<dbReference type="PANTHER" id="PTHR30050">
    <property type="entry name" value="CHROMOSOMAL REPLICATION INITIATOR PROTEIN DNAA"/>
    <property type="match status" value="1"/>
</dbReference>
<protein>
    <submittedName>
        <fullName evidence="1">Uncharacterized protein</fullName>
    </submittedName>
</protein>
<dbReference type="EMBL" id="AY458649">
    <property type="protein sequence ID" value="AAR38359.1"/>
    <property type="molecule type" value="Genomic_DNA"/>
</dbReference>
<sequence>MNTQLSFDLPARAALGRDDFFISPSNRIAVSMIDNWTDWSSQKLLLTGPEGAGKTHLSHVWARQSGATIIDATELQDDAVPKLSSGPVAVENVHTIAGLDAQQTALFYLHNLCLETGQSILFTGRGEPQHWLLTLPDLESRLRGAPLVQLNPPDDALLKAVLIKLFGDRQLSPSPELITYVVRRIDRSFDAAQKLVVALDTLSLAEKRPLSRRLAARLLEPSQENLL</sequence>
<organism evidence="1">
    <name type="scientific">uncultured marine bacterium 582</name>
    <dbReference type="NCBI Taxonomy" id="257402"/>
    <lineage>
        <taxon>Bacteria</taxon>
        <taxon>environmental samples</taxon>
    </lineage>
</organism>
<name>Q6SF63_9BACT</name>
<dbReference type="Gene3D" id="1.10.8.60">
    <property type="match status" value="1"/>
</dbReference>
<proteinExistence type="predicted"/>
<dbReference type="Gene3D" id="3.40.50.300">
    <property type="entry name" value="P-loop containing nucleotide triphosphate hydrolases"/>
    <property type="match status" value="1"/>
</dbReference>
<dbReference type="GO" id="GO:0003688">
    <property type="term" value="F:DNA replication origin binding"/>
    <property type="evidence" value="ECO:0007669"/>
    <property type="project" value="TreeGrafter"/>
</dbReference>
<reference evidence="1" key="2">
    <citation type="submission" date="2003-12" db="EMBL/GenBank/DDBJ databases">
        <title>Monterey Bay Coastal Ocean Microbial Observatory environmental clone sequencing.</title>
        <authorList>
            <person name="DeLong E.F."/>
        </authorList>
    </citation>
    <scope>NUCLEOTIDE SEQUENCE</scope>
</reference>